<dbReference type="InterPro" id="IPR019193">
    <property type="entry name" value="UBQ-conj_enz_E2-bd_prot"/>
</dbReference>
<comment type="function">
    <text evidence="7">E3 ubiquitin-protein ligase which accepts ubiquitin from specific E2 ubiquitin-conjugating enzymes, and transfers it to substrates, generally promoting their degradation by the proteasome. Independently of its E3 ubiquitin-protein ligase activity, acts as an inhibitor of CPSF3 endonuclease activity by blocking CPSF3 active site.</text>
</comment>
<dbReference type="GO" id="GO:0006513">
    <property type="term" value="P:protein monoubiquitination"/>
    <property type="evidence" value="ECO:0007669"/>
    <property type="project" value="TreeGrafter"/>
</dbReference>
<evidence type="ECO:0000256" key="7">
    <source>
        <dbReference type="ARBA" id="ARBA00053831"/>
    </source>
</evidence>
<dbReference type="PANTHER" id="PTHR31531:SF2">
    <property type="entry name" value="E3 UBIQUITIN-PROTEIN LIGASE E3D"/>
    <property type="match status" value="1"/>
</dbReference>
<dbReference type="Pfam" id="PF09814">
    <property type="entry name" value="HECT_2"/>
    <property type="match status" value="1"/>
</dbReference>
<protein>
    <recommendedName>
        <fullName evidence="3">E3 ubiquitin-protein ligase E3D</fullName>
        <ecNumber evidence="2">2.3.2.26</ecNumber>
    </recommendedName>
    <alternativeName>
        <fullName evidence="6">HECT-type E3 ubiquitin transferase E3D</fullName>
    </alternativeName>
    <alternativeName>
        <fullName evidence="5">UbcH10-binding protein with a HECT-like domain</fullName>
    </alternativeName>
    <alternativeName>
        <fullName evidence="4">Ubiquitin-conjugating enzyme E2C-binding protein</fullName>
    </alternativeName>
</protein>
<evidence type="ECO:0000256" key="4">
    <source>
        <dbReference type="ARBA" id="ARBA00029737"/>
    </source>
</evidence>
<dbReference type="EnsemblMetazoa" id="G35492.1">
    <property type="protein sequence ID" value="G35492.1:cds"/>
    <property type="gene ID" value="G35492"/>
</dbReference>
<dbReference type="EnsemblMetazoa" id="G35492.2">
    <property type="protein sequence ID" value="G35492.2:cds"/>
    <property type="gene ID" value="G35492"/>
</dbReference>
<comment type="catalytic activity">
    <reaction evidence="1">
        <text>S-ubiquitinyl-[E2 ubiquitin-conjugating enzyme]-L-cysteine + [acceptor protein]-L-lysine = [E2 ubiquitin-conjugating enzyme]-L-cysteine + N(6)-ubiquitinyl-[acceptor protein]-L-lysine.</text>
        <dbReference type="EC" id="2.3.2.26"/>
    </reaction>
</comment>
<evidence type="ECO:0000256" key="8">
    <source>
        <dbReference type="ARBA" id="ARBA00064185"/>
    </source>
</evidence>
<evidence type="ECO:0000313" key="10">
    <source>
        <dbReference type="Proteomes" id="UP000005408"/>
    </source>
</evidence>
<dbReference type="GO" id="GO:0051865">
    <property type="term" value="P:protein autoubiquitination"/>
    <property type="evidence" value="ECO:0007669"/>
    <property type="project" value="TreeGrafter"/>
</dbReference>
<dbReference type="GO" id="GO:0005634">
    <property type="term" value="C:nucleus"/>
    <property type="evidence" value="ECO:0007669"/>
    <property type="project" value="TreeGrafter"/>
</dbReference>
<dbReference type="GO" id="GO:0005829">
    <property type="term" value="C:cytosol"/>
    <property type="evidence" value="ECO:0007669"/>
    <property type="project" value="TreeGrafter"/>
</dbReference>
<evidence type="ECO:0000256" key="6">
    <source>
        <dbReference type="ARBA" id="ARBA00032298"/>
    </source>
</evidence>
<dbReference type="GO" id="GO:0061630">
    <property type="term" value="F:ubiquitin protein ligase activity"/>
    <property type="evidence" value="ECO:0007669"/>
    <property type="project" value="UniProtKB-EC"/>
</dbReference>
<dbReference type="PANTHER" id="PTHR31531">
    <property type="entry name" value="E3 UBIQUITIN-PROTEIN LIGASE E3D FAMILY MEMBER"/>
    <property type="match status" value="1"/>
</dbReference>
<reference evidence="9" key="1">
    <citation type="submission" date="2022-08" db="UniProtKB">
        <authorList>
            <consortium name="EnsemblMetazoa"/>
        </authorList>
    </citation>
    <scope>IDENTIFICATION</scope>
    <source>
        <strain evidence="9">05x7-T-G4-1.051#20</strain>
    </source>
</reference>
<sequence length="411" mass="47198">MNHTSLNCQEVRLYAEYKPTMGYINIQLFSQRLSENISLDSNVCVENDTITVEDVESSVAFKFKDIVFEPTTCRNLQYDKKGEVTLTVQVKRPSSETLTVVHRSHNQQEEFVREIKANQNNCFCQVCGAKILKDSCHFLRVMPLPSENWSDFSDMWFCHNHSHSNDSGQATNNPVSSDLKLRPKLKDCLVAETYFLVVSDQIKEGNIHSKEDVSVYCRRCRNLLGEVMPREKNGVSSSDRKVTKILRSSVLFHLDLKPNGPEREPVQQRGFEVEDMFASLLMDHSRMYTSFKLYVTSSTEGKPFHCLIWIIDPKLLIYKGSSHSTHEFLAPLTAVKVLFKALLEHDSKSEKEQKEWKKDNSIHITALPYASCLTLLQLLITNSKSLPIKCRKHEEFNVGYLKFQKKAATQC</sequence>
<proteinExistence type="predicted"/>
<dbReference type="Proteomes" id="UP000005408">
    <property type="component" value="Unassembled WGS sequence"/>
</dbReference>
<evidence type="ECO:0000256" key="1">
    <source>
        <dbReference type="ARBA" id="ARBA00000885"/>
    </source>
</evidence>
<organism evidence="9 10">
    <name type="scientific">Magallana gigas</name>
    <name type="common">Pacific oyster</name>
    <name type="synonym">Crassostrea gigas</name>
    <dbReference type="NCBI Taxonomy" id="29159"/>
    <lineage>
        <taxon>Eukaryota</taxon>
        <taxon>Metazoa</taxon>
        <taxon>Spiralia</taxon>
        <taxon>Lophotrochozoa</taxon>
        <taxon>Mollusca</taxon>
        <taxon>Bivalvia</taxon>
        <taxon>Autobranchia</taxon>
        <taxon>Pteriomorphia</taxon>
        <taxon>Ostreida</taxon>
        <taxon>Ostreoidea</taxon>
        <taxon>Ostreidae</taxon>
        <taxon>Magallana</taxon>
    </lineage>
</organism>
<dbReference type="GO" id="GO:0043161">
    <property type="term" value="P:proteasome-mediated ubiquitin-dependent protein catabolic process"/>
    <property type="evidence" value="ECO:0007669"/>
    <property type="project" value="TreeGrafter"/>
</dbReference>
<dbReference type="OrthoDB" id="66510at2759"/>
<dbReference type="AlphaFoldDB" id="A0A8W8MXD7"/>
<name>A0A8W8MXD7_MAGGI</name>
<dbReference type="GO" id="GO:0030332">
    <property type="term" value="F:cyclin binding"/>
    <property type="evidence" value="ECO:0007669"/>
    <property type="project" value="TreeGrafter"/>
</dbReference>
<dbReference type="GO" id="GO:0000151">
    <property type="term" value="C:ubiquitin ligase complex"/>
    <property type="evidence" value="ECO:0007669"/>
    <property type="project" value="TreeGrafter"/>
</dbReference>
<dbReference type="OMA" id="KAHATYR"/>
<dbReference type="GO" id="GO:0000209">
    <property type="term" value="P:protein polyubiquitination"/>
    <property type="evidence" value="ECO:0007669"/>
    <property type="project" value="TreeGrafter"/>
</dbReference>
<dbReference type="GO" id="GO:0031624">
    <property type="term" value="F:ubiquitin conjugating enzyme binding"/>
    <property type="evidence" value="ECO:0007669"/>
    <property type="project" value="TreeGrafter"/>
</dbReference>
<evidence type="ECO:0000256" key="3">
    <source>
        <dbReference type="ARBA" id="ARBA00013646"/>
    </source>
</evidence>
<evidence type="ECO:0000256" key="2">
    <source>
        <dbReference type="ARBA" id="ARBA00012485"/>
    </source>
</evidence>
<dbReference type="EC" id="2.3.2.26" evidence="2"/>
<evidence type="ECO:0000313" key="9">
    <source>
        <dbReference type="EnsemblMetazoa" id="G35492.2:cds"/>
    </source>
</evidence>
<comment type="subunit">
    <text evidence="8">Interacts with UBE2C/UbcH10 (E2 ubiquitin-conjugating enzyme). In vitro, interacts with cyclin-B.</text>
</comment>
<evidence type="ECO:0000256" key="5">
    <source>
        <dbReference type="ARBA" id="ARBA00032234"/>
    </source>
</evidence>
<accession>A0A8W8MXD7</accession>
<keyword evidence="10" id="KW-1185">Reference proteome</keyword>